<accession>A0A5B1CL76</accession>
<dbReference type="AlphaFoldDB" id="A0A5B1CL76"/>
<proteinExistence type="predicted"/>
<name>A0A5B1CL76_9BACT</name>
<dbReference type="Proteomes" id="UP000322699">
    <property type="component" value="Unassembled WGS sequence"/>
</dbReference>
<reference evidence="2 3" key="1">
    <citation type="submission" date="2019-08" db="EMBL/GenBank/DDBJ databases">
        <title>Deep-cultivation of Planctomycetes and their phenomic and genomic characterization uncovers novel biology.</title>
        <authorList>
            <person name="Wiegand S."/>
            <person name="Jogler M."/>
            <person name="Boedeker C."/>
            <person name="Pinto D."/>
            <person name="Vollmers J."/>
            <person name="Rivas-Marin E."/>
            <person name="Kohn T."/>
            <person name="Peeters S.H."/>
            <person name="Heuer A."/>
            <person name="Rast P."/>
            <person name="Oberbeckmann S."/>
            <person name="Bunk B."/>
            <person name="Jeske O."/>
            <person name="Meyerdierks A."/>
            <person name="Storesund J.E."/>
            <person name="Kallscheuer N."/>
            <person name="Luecker S."/>
            <person name="Lage O.M."/>
            <person name="Pohl T."/>
            <person name="Merkel B.J."/>
            <person name="Hornburger P."/>
            <person name="Mueller R.-W."/>
            <person name="Bruemmer F."/>
            <person name="Labrenz M."/>
            <person name="Spormann A.M."/>
            <person name="Op Den Camp H."/>
            <person name="Overmann J."/>
            <person name="Amann R."/>
            <person name="Jetten M.S.M."/>
            <person name="Mascher T."/>
            <person name="Medema M.H."/>
            <person name="Devos D.P."/>
            <person name="Kaster A.-K."/>
            <person name="Ovreas L."/>
            <person name="Rohde M."/>
            <person name="Galperin M.Y."/>
            <person name="Jogler C."/>
        </authorList>
    </citation>
    <scope>NUCLEOTIDE SEQUENCE [LARGE SCALE GENOMIC DNA]</scope>
    <source>
        <strain evidence="2 3">LF1</strain>
    </source>
</reference>
<evidence type="ECO:0000256" key="1">
    <source>
        <dbReference type="SAM" id="MobiDB-lite"/>
    </source>
</evidence>
<feature type="region of interest" description="Disordered" evidence="1">
    <location>
        <begin position="22"/>
        <end position="52"/>
    </location>
</feature>
<dbReference type="EMBL" id="VRLW01000001">
    <property type="protein sequence ID" value="KAA1260519.1"/>
    <property type="molecule type" value="Genomic_DNA"/>
</dbReference>
<evidence type="ECO:0000313" key="2">
    <source>
        <dbReference type="EMBL" id="KAA1260519.1"/>
    </source>
</evidence>
<gene>
    <name evidence="2" type="ORF">LF1_30590</name>
</gene>
<organism evidence="2 3">
    <name type="scientific">Rubripirellula obstinata</name>
    <dbReference type="NCBI Taxonomy" id="406547"/>
    <lineage>
        <taxon>Bacteria</taxon>
        <taxon>Pseudomonadati</taxon>
        <taxon>Planctomycetota</taxon>
        <taxon>Planctomycetia</taxon>
        <taxon>Pirellulales</taxon>
        <taxon>Pirellulaceae</taxon>
        <taxon>Rubripirellula</taxon>
    </lineage>
</organism>
<protein>
    <submittedName>
        <fullName evidence="2">Uncharacterized protein</fullName>
    </submittedName>
</protein>
<keyword evidence="3" id="KW-1185">Reference proteome</keyword>
<evidence type="ECO:0000313" key="3">
    <source>
        <dbReference type="Proteomes" id="UP000322699"/>
    </source>
</evidence>
<sequence>MFAIRCLLRFKSVLRMGQRSFDQQRQSWRDESTVPGADAPGKGLSPLRGFFG</sequence>
<comment type="caution">
    <text evidence="2">The sequence shown here is derived from an EMBL/GenBank/DDBJ whole genome shotgun (WGS) entry which is preliminary data.</text>
</comment>